<reference evidence="2" key="1">
    <citation type="journal article" date="2021" name="Science">
        <title>Hunting the eagle killer: A cyanobacterial neurotoxin causes vacuolar myelinopathy.</title>
        <authorList>
            <person name="Breinlinger S."/>
            <person name="Phillips T.J."/>
            <person name="Haram B.N."/>
            <person name="Mares J."/>
            <person name="Martinez Yerena J.A."/>
            <person name="Hrouzek P."/>
            <person name="Sobotka R."/>
            <person name="Henderson W.M."/>
            <person name="Schmieder P."/>
            <person name="Williams S.M."/>
            <person name="Lauderdale J.D."/>
            <person name="Wilde H.D."/>
            <person name="Gerrin W."/>
            <person name="Kust A."/>
            <person name="Washington J.W."/>
            <person name="Wagner C."/>
            <person name="Geier B."/>
            <person name="Liebeke M."/>
            <person name="Enke H."/>
            <person name="Niedermeyer T.H.J."/>
            <person name="Wilde S.B."/>
        </authorList>
    </citation>
    <scope>NUCLEOTIDE SEQUENCE [LARGE SCALE GENOMIC DNA]</scope>
    <source>
        <strain evidence="2">Thurmond2011</strain>
    </source>
</reference>
<dbReference type="EMBL" id="JAALHA020000005">
    <property type="protein sequence ID" value="MDR9895490.1"/>
    <property type="molecule type" value="Genomic_DNA"/>
</dbReference>
<protein>
    <submittedName>
        <fullName evidence="1">Uncharacterized protein</fullName>
    </submittedName>
</protein>
<evidence type="ECO:0000313" key="2">
    <source>
        <dbReference type="Proteomes" id="UP000667802"/>
    </source>
</evidence>
<dbReference type="Proteomes" id="UP000667802">
    <property type="component" value="Unassembled WGS sequence"/>
</dbReference>
<comment type="caution">
    <text evidence="1">The sequence shown here is derived from an EMBL/GenBank/DDBJ whole genome shotgun (WGS) entry which is preliminary data.</text>
</comment>
<accession>A0AAP5M7V5</accession>
<dbReference type="AlphaFoldDB" id="A0AAP5M7V5"/>
<gene>
    <name evidence="1" type="ORF">G7B40_013065</name>
</gene>
<keyword evidence="2" id="KW-1185">Reference proteome</keyword>
<proteinExistence type="predicted"/>
<organism evidence="1 2">
    <name type="scientific">Aetokthonos hydrillicola Thurmond2011</name>
    <dbReference type="NCBI Taxonomy" id="2712845"/>
    <lineage>
        <taxon>Bacteria</taxon>
        <taxon>Bacillati</taxon>
        <taxon>Cyanobacteriota</taxon>
        <taxon>Cyanophyceae</taxon>
        <taxon>Nostocales</taxon>
        <taxon>Hapalosiphonaceae</taxon>
        <taxon>Aetokthonos</taxon>
    </lineage>
</organism>
<sequence length="66" mass="7678">MRDRQEMQLGDLNQMTVFMTKTDVAKMTDQRDNKKRLKCCRVSTPSVSYLQLTPHTQIKTITVFIG</sequence>
<name>A0AAP5M7V5_9CYAN</name>
<evidence type="ECO:0000313" key="1">
    <source>
        <dbReference type="EMBL" id="MDR9895490.1"/>
    </source>
</evidence>